<dbReference type="Proteomes" id="UP000694846">
    <property type="component" value="Unplaced"/>
</dbReference>
<reference evidence="3" key="1">
    <citation type="submission" date="2025-08" db="UniProtKB">
        <authorList>
            <consortium name="RefSeq"/>
        </authorList>
    </citation>
    <scope>IDENTIFICATION</scope>
    <source>
        <tissue evidence="3">Whole body</tissue>
    </source>
</reference>
<proteinExistence type="predicted"/>
<keyword evidence="2" id="KW-1185">Reference proteome</keyword>
<evidence type="ECO:0000256" key="1">
    <source>
        <dbReference type="SAM" id="MobiDB-lite"/>
    </source>
</evidence>
<dbReference type="SUPFAM" id="SSF53098">
    <property type="entry name" value="Ribonuclease H-like"/>
    <property type="match status" value="1"/>
</dbReference>
<feature type="compositionally biased region" description="Basic and acidic residues" evidence="1">
    <location>
        <begin position="44"/>
        <end position="57"/>
    </location>
</feature>
<feature type="compositionally biased region" description="Polar residues" evidence="1">
    <location>
        <begin position="34"/>
        <end position="43"/>
    </location>
</feature>
<dbReference type="OrthoDB" id="6597828at2759"/>
<dbReference type="PANTHER" id="PTHR46880:SF5">
    <property type="entry name" value="DUF4371 DOMAIN-CONTAINING PROTEIN"/>
    <property type="match status" value="1"/>
</dbReference>
<sequence length="493" mass="56602">MARRITEFFSSVPIKSRKIDEQLKQEELPKVSNICSDLSSNNSEDSRNGCDPKKLESTSDQTESYGKITDTIAEPTETKKSEWYKGSKLDISWILQTYSFFQKIKLGKRYGIKCMTCFTHIQEAKKFSKNGTIPIADGVRCDSQNKLERIIDHLTTEAHNAATNLDQMQMKWMEQSDEHPWIKTLKSHEAEKVKLLIELAIDVYNDSRQLTLSAHSWPSRSLSKMHADSQIVSYKEEGLTSQFVQFSPTAALLQYRNPVIYREMLDTVGRSVMEKVVDQLKKIDCFSIQVDGSVDKYGVDNKFITARYLTENLEIKSVFLGESKSDIRGAEGLLDSIKIVFQDLDIEDTAKEKLTGVTTDGENANTGKNGGLWVRLKQYLKKDIFCMWCVAHRSDLVLSDLESTITEVRHWKTNLKAVATFYRGSALRYEWLEKIGDSKKISIYRFPAYFEVRFAEHLLNLSKALWKNLPCMQIHWQSIIESSDSTKIEKSYC</sequence>
<evidence type="ECO:0000313" key="3">
    <source>
        <dbReference type="RefSeq" id="XP_025424353.1"/>
    </source>
</evidence>
<accession>A0A8B8GMR0</accession>
<name>A0A8B8GMR0_9HEMI</name>
<gene>
    <name evidence="3" type="primary">LOC112693478</name>
</gene>
<protein>
    <submittedName>
        <fullName evidence="3">Uncharacterized protein LOC112693478</fullName>
    </submittedName>
</protein>
<feature type="region of interest" description="Disordered" evidence="1">
    <location>
        <begin position="34"/>
        <end position="64"/>
    </location>
</feature>
<evidence type="ECO:0000313" key="2">
    <source>
        <dbReference type="Proteomes" id="UP000694846"/>
    </source>
</evidence>
<organism evidence="2 3">
    <name type="scientific">Sipha flava</name>
    <name type="common">yellow sugarcane aphid</name>
    <dbReference type="NCBI Taxonomy" id="143950"/>
    <lineage>
        <taxon>Eukaryota</taxon>
        <taxon>Metazoa</taxon>
        <taxon>Ecdysozoa</taxon>
        <taxon>Arthropoda</taxon>
        <taxon>Hexapoda</taxon>
        <taxon>Insecta</taxon>
        <taxon>Pterygota</taxon>
        <taxon>Neoptera</taxon>
        <taxon>Paraneoptera</taxon>
        <taxon>Hemiptera</taxon>
        <taxon>Sternorrhyncha</taxon>
        <taxon>Aphidomorpha</taxon>
        <taxon>Aphidoidea</taxon>
        <taxon>Aphididae</taxon>
        <taxon>Sipha</taxon>
    </lineage>
</organism>
<dbReference type="RefSeq" id="XP_025424353.1">
    <property type="nucleotide sequence ID" value="XM_025568568.1"/>
</dbReference>
<dbReference type="InterPro" id="IPR012337">
    <property type="entry name" value="RNaseH-like_sf"/>
</dbReference>
<dbReference type="GeneID" id="112693478"/>
<dbReference type="AlphaFoldDB" id="A0A8B8GMR0"/>
<dbReference type="PANTHER" id="PTHR46880">
    <property type="entry name" value="RAS-ASSOCIATING DOMAIN-CONTAINING PROTEIN"/>
    <property type="match status" value="1"/>
</dbReference>